<organism evidence="9">
    <name type="scientific">Naegleria gruberi</name>
    <name type="common">Amoeba</name>
    <dbReference type="NCBI Taxonomy" id="5762"/>
    <lineage>
        <taxon>Eukaryota</taxon>
        <taxon>Discoba</taxon>
        <taxon>Heterolobosea</taxon>
        <taxon>Tetramitia</taxon>
        <taxon>Eutetramitia</taxon>
        <taxon>Vahlkampfiidae</taxon>
        <taxon>Naegleria</taxon>
    </lineage>
</organism>
<gene>
    <name evidence="8" type="ORF">NAEGRDRAFT_83250</name>
</gene>
<dbReference type="Pfam" id="PF01733">
    <property type="entry name" value="Nucleoside_tran"/>
    <property type="match status" value="1"/>
</dbReference>
<name>D2VQ64_NAEGR</name>
<dbReference type="RefSeq" id="XP_002673797.1">
    <property type="nucleotide sequence ID" value="XM_002673751.1"/>
</dbReference>
<evidence type="ECO:0000256" key="2">
    <source>
        <dbReference type="ARBA" id="ARBA00007965"/>
    </source>
</evidence>
<dbReference type="PIRSF" id="PIRSF016379">
    <property type="entry name" value="ENT"/>
    <property type="match status" value="1"/>
</dbReference>
<sequence length="438" mass="48216">MDTKEELPVFYQDIGATKDEAPKDKFNLVYLIFLLQGTGVLFPWNAFISAPDYFSALYFPNTMLYFSVAYSVPNLLGLLFMIKFGSKLSLRMKMIPAYVLTFFILILVPILGFAGVNGIAGFSVTIVLIILAALCTSLLQGGIFGFAGVLPPNYTQAVMSGNGIAGVACSFLRIVTKLTIEQNKKHVPIQTMTISAAVYFFVCALVIIACIATFIIIMRTPFVQHYLQKASEPKTSINDQSQSYDEVSTLVPTSTPQKSGIFTVFKKIWIQACLVMTVFWMTLSVFPGLSVSVPTYYTGTVMKDWLPILIGASFNIFDFIGRSAPRWIVMFNRKWVAAPIFVRLLLVPLFVFMYKPSIVGLDAFNDAVPLLAISAVALTNGYLSSLCMMYGPSLVDDHEKETAGTIMTFFLLMGICLGSNTGLVIGQAIPGDIHPYVE</sequence>
<keyword evidence="3" id="KW-0813">Transport</keyword>
<dbReference type="InterPro" id="IPR036259">
    <property type="entry name" value="MFS_trans_sf"/>
</dbReference>
<evidence type="ECO:0000256" key="5">
    <source>
        <dbReference type="ARBA" id="ARBA00022989"/>
    </source>
</evidence>
<feature type="transmembrane region" description="Helical" evidence="7">
    <location>
        <begin position="122"/>
        <end position="150"/>
    </location>
</feature>
<dbReference type="EMBL" id="GG738888">
    <property type="protein sequence ID" value="EFC41053.1"/>
    <property type="molecule type" value="Genomic_DNA"/>
</dbReference>
<accession>D2VQ64</accession>
<dbReference type="eggNOG" id="KOG1479">
    <property type="taxonomic scope" value="Eukaryota"/>
</dbReference>
<feature type="transmembrane region" description="Helical" evidence="7">
    <location>
        <begin position="268"/>
        <end position="293"/>
    </location>
</feature>
<reference evidence="8 9" key="1">
    <citation type="journal article" date="2010" name="Cell">
        <title>The genome of Naegleria gruberi illuminates early eukaryotic versatility.</title>
        <authorList>
            <person name="Fritz-Laylin L.K."/>
            <person name="Prochnik S.E."/>
            <person name="Ginger M.L."/>
            <person name="Dacks J.B."/>
            <person name="Carpenter M.L."/>
            <person name="Field M.C."/>
            <person name="Kuo A."/>
            <person name="Paredez A."/>
            <person name="Chapman J."/>
            <person name="Pham J."/>
            <person name="Shu S."/>
            <person name="Neupane R."/>
            <person name="Cipriano M."/>
            <person name="Mancuso J."/>
            <person name="Tu H."/>
            <person name="Salamov A."/>
            <person name="Lindquist E."/>
            <person name="Shapiro H."/>
            <person name="Lucas S."/>
            <person name="Grigoriev I.V."/>
            <person name="Cande W.Z."/>
            <person name="Fulton C."/>
            <person name="Rokhsar D.S."/>
            <person name="Dawson S.C."/>
        </authorList>
    </citation>
    <scope>NUCLEOTIDE SEQUENCE [LARGE SCALE GENOMIC DNA]</scope>
    <source>
        <strain evidence="8 9">NEG-M</strain>
    </source>
</reference>
<protein>
    <submittedName>
        <fullName evidence="8">Equilibrative nucleoside transporter</fullName>
    </submittedName>
</protein>
<dbReference type="KEGG" id="ngr:NAEGRDRAFT_83250"/>
<evidence type="ECO:0000256" key="4">
    <source>
        <dbReference type="ARBA" id="ARBA00022692"/>
    </source>
</evidence>
<dbReference type="VEuPathDB" id="AmoebaDB:NAEGRDRAFT_83250"/>
<dbReference type="GO" id="GO:0005337">
    <property type="term" value="F:nucleoside transmembrane transporter activity"/>
    <property type="evidence" value="ECO:0007669"/>
    <property type="project" value="InterPro"/>
</dbReference>
<feature type="transmembrane region" description="Helical" evidence="7">
    <location>
        <begin position="403"/>
        <end position="429"/>
    </location>
</feature>
<dbReference type="AlphaFoldDB" id="D2VQ64"/>
<feature type="transmembrane region" description="Helical" evidence="7">
    <location>
        <begin position="336"/>
        <end position="355"/>
    </location>
</feature>
<dbReference type="GO" id="GO:0005886">
    <property type="term" value="C:plasma membrane"/>
    <property type="evidence" value="ECO:0007669"/>
    <property type="project" value="TreeGrafter"/>
</dbReference>
<feature type="transmembrane region" description="Helical" evidence="7">
    <location>
        <begin position="157"/>
        <end position="176"/>
    </location>
</feature>
<feature type="transmembrane region" description="Helical" evidence="7">
    <location>
        <begin position="28"/>
        <end position="50"/>
    </location>
</feature>
<feature type="transmembrane region" description="Helical" evidence="7">
    <location>
        <begin position="196"/>
        <end position="217"/>
    </location>
</feature>
<feature type="transmembrane region" description="Helical" evidence="7">
    <location>
        <begin position="94"/>
        <end position="116"/>
    </location>
</feature>
<evidence type="ECO:0000256" key="1">
    <source>
        <dbReference type="ARBA" id="ARBA00004141"/>
    </source>
</evidence>
<dbReference type="GeneID" id="8855634"/>
<keyword evidence="9" id="KW-1185">Reference proteome</keyword>
<dbReference type="OrthoDB" id="1856718at2759"/>
<evidence type="ECO:0000313" key="8">
    <source>
        <dbReference type="EMBL" id="EFC41053.1"/>
    </source>
</evidence>
<dbReference type="PRINTS" id="PR01130">
    <property type="entry name" value="DERENTRNSPRT"/>
</dbReference>
<dbReference type="InterPro" id="IPR002259">
    <property type="entry name" value="Eqnu_transpt"/>
</dbReference>
<dbReference type="PANTHER" id="PTHR10332">
    <property type="entry name" value="EQUILIBRATIVE NUCLEOSIDE TRANSPORTER"/>
    <property type="match status" value="1"/>
</dbReference>
<dbReference type="SUPFAM" id="SSF103473">
    <property type="entry name" value="MFS general substrate transporter"/>
    <property type="match status" value="1"/>
</dbReference>
<feature type="transmembrane region" description="Helical" evidence="7">
    <location>
        <begin position="305"/>
        <end position="324"/>
    </location>
</feature>
<keyword evidence="6 7" id="KW-0472">Membrane</keyword>
<evidence type="ECO:0000256" key="7">
    <source>
        <dbReference type="SAM" id="Phobius"/>
    </source>
</evidence>
<comment type="similarity">
    <text evidence="2">Belongs to the SLC29A/ENT transporter (TC 2.A.57) family.</text>
</comment>
<comment type="subcellular location">
    <subcellularLocation>
        <location evidence="1">Membrane</location>
        <topology evidence="1">Multi-pass membrane protein</topology>
    </subcellularLocation>
</comment>
<dbReference type="Proteomes" id="UP000006671">
    <property type="component" value="Unassembled WGS sequence"/>
</dbReference>
<feature type="transmembrane region" description="Helical" evidence="7">
    <location>
        <begin position="367"/>
        <end position="391"/>
    </location>
</feature>
<keyword evidence="4 7" id="KW-0812">Transmembrane</keyword>
<proteinExistence type="inferred from homology"/>
<dbReference type="InParanoid" id="D2VQ64"/>
<dbReference type="OMA" id="YQCIPEA"/>
<dbReference type="PANTHER" id="PTHR10332:SF10">
    <property type="entry name" value="EQUILIBRATIVE NUCLEOSIDE TRANSPORTER 4"/>
    <property type="match status" value="1"/>
</dbReference>
<evidence type="ECO:0000313" key="9">
    <source>
        <dbReference type="Proteomes" id="UP000006671"/>
    </source>
</evidence>
<feature type="transmembrane region" description="Helical" evidence="7">
    <location>
        <begin position="62"/>
        <end position="82"/>
    </location>
</feature>
<evidence type="ECO:0000256" key="6">
    <source>
        <dbReference type="ARBA" id="ARBA00023136"/>
    </source>
</evidence>
<keyword evidence="5 7" id="KW-1133">Transmembrane helix</keyword>
<evidence type="ECO:0000256" key="3">
    <source>
        <dbReference type="ARBA" id="ARBA00022448"/>
    </source>
</evidence>